<dbReference type="SUPFAM" id="SSF55103">
    <property type="entry name" value="FAD-linked oxidases, C-terminal domain"/>
    <property type="match status" value="1"/>
</dbReference>
<dbReference type="Gene3D" id="3.30.465.10">
    <property type="match status" value="1"/>
</dbReference>
<dbReference type="Gene3D" id="3.30.43.10">
    <property type="entry name" value="Uridine Diphospho-n-acetylenolpyruvylglucosamine Reductase, domain 2"/>
    <property type="match status" value="1"/>
</dbReference>
<dbReference type="InterPro" id="IPR016167">
    <property type="entry name" value="FAD-bd_PCMH_sub1"/>
</dbReference>
<keyword evidence="2" id="KW-0285">Flavoprotein</keyword>
<keyword evidence="3" id="KW-0274">FAD</keyword>
<dbReference type="RefSeq" id="WP_347612354.1">
    <property type="nucleotide sequence ID" value="NZ_JBDPZC010000011.1"/>
</dbReference>
<sequence length="470" mass="50891">MLNATHPCADFLRAAATICGEDQVVPGSSIEPRYLEPARYAPGHAAALLRPGSAQEAAQLLPLCAAHGLRVVPQGAHTGLVRAGTPDDAEREVLLSTERLREVFEFDAWDRTLRVSAGFRLSELNERLAPHGLMLPIDLSADPSVGGLVSHNTGGTRMLRYGDVRANTLALRVALADGRIVQLGQGLQKDNAQLALHQLFIGASGALGLVLEATFRLAALPRQQAVAMIAPRSLDDVFPFYQRVMARYPGLVSAFEAISREAFVAALGSPDDAQRWFGGQLPDYALLLELSSELSAGQLDLQTLLQQLLEDEFGEAVVDAVLGADADCWHLRHHISEGLRRQGKVVGFDLSLPRARFMAFREAGRRWLASQFPAARLADFGHLGDGGLHFNLVWPRELPLDEAPLREGVYALVRAHGGSISAEHGVGPQLQQAYWRHSDPAVLALSGSLQRSLDPQALLAHTQWGPAPRP</sequence>
<dbReference type="InterPro" id="IPR016164">
    <property type="entry name" value="FAD-linked_Oxase-like_C"/>
</dbReference>
<evidence type="ECO:0000256" key="3">
    <source>
        <dbReference type="ARBA" id="ARBA00022827"/>
    </source>
</evidence>
<dbReference type="InterPro" id="IPR006094">
    <property type="entry name" value="Oxid_FAD_bind_N"/>
</dbReference>
<dbReference type="InterPro" id="IPR051264">
    <property type="entry name" value="FAD-oxidored/transferase_4"/>
</dbReference>
<organism evidence="6 7">
    <name type="scientific">Roseateles flavus</name>
    <dbReference type="NCBI Taxonomy" id="3149041"/>
    <lineage>
        <taxon>Bacteria</taxon>
        <taxon>Pseudomonadati</taxon>
        <taxon>Pseudomonadota</taxon>
        <taxon>Betaproteobacteria</taxon>
        <taxon>Burkholderiales</taxon>
        <taxon>Sphaerotilaceae</taxon>
        <taxon>Roseateles</taxon>
    </lineage>
</organism>
<dbReference type="SUPFAM" id="SSF56176">
    <property type="entry name" value="FAD-binding/transporter-associated domain-like"/>
    <property type="match status" value="1"/>
</dbReference>
<dbReference type="EMBL" id="JBDPZC010000011">
    <property type="protein sequence ID" value="MEO3715097.1"/>
    <property type="molecule type" value="Genomic_DNA"/>
</dbReference>
<dbReference type="PROSITE" id="PS51387">
    <property type="entry name" value="FAD_PCMH"/>
    <property type="match status" value="1"/>
</dbReference>
<feature type="domain" description="FAD-binding PCMH-type" evidence="5">
    <location>
        <begin position="41"/>
        <end position="220"/>
    </location>
</feature>
<dbReference type="InterPro" id="IPR016166">
    <property type="entry name" value="FAD-bd_PCMH"/>
</dbReference>
<dbReference type="Gene3D" id="3.30.70.2190">
    <property type="match status" value="1"/>
</dbReference>
<dbReference type="InterPro" id="IPR004113">
    <property type="entry name" value="FAD-bd_oxidored_4_C"/>
</dbReference>
<dbReference type="PANTHER" id="PTHR43716:SF1">
    <property type="entry name" value="D-2-HYDROXYGLUTARATE DEHYDROGENASE, MITOCHONDRIAL"/>
    <property type="match status" value="1"/>
</dbReference>
<comment type="caution">
    <text evidence="6">The sequence shown here is derived from an EMBL/GenBank/DDBJ whole genome shotgun (WGS) entry which is preliminary data.</text>
</comment>
<proteinExistence type="predicted"/>
<dbReference type="InterPro" id="IPR036318">
    <property type="entry name" value="FAD-bd_PCMH-like_sf"/>
</dbReference>
<dbReference type="Proteomes" id="UP001462640">
    <property type="component" value="Unassembled WGS sequence"/>
</dbReference>
<reference evidence="6 7" key="1">
    <citation type="submission" date="2024-05" db="EMBL/GenBank/DDBJ databases">
        <title>Roseateles sp. 2.12 16S ribosomal RNA gene Genome sequencing and assembly.</title>
        <authorList>
            <person name="Woo H."/>
        </authorList>
    </citation>
    <scope>NUCLEOTIDE SEQUENCE [LARGE SCALE GENOMIC DNA]</scope>
    <source>
        <strain evidence="6 7">2.12</strain>
    </source>
</reference>
<dbReference type="PANTHER" id="PTHR43716">
    <property type="entry name" value="D-2-HYDROXYGLUTARATE DEHYDROGENASE, MITOCHONDRIAL"/>
    <property type="match status" value="1"/>
</dbReference>
<keyword evidence="7" id="KW-1185">Reference proteome</keyword>
<keyword evidence="4" id="KW-0560">Oxidoreductase</keyword>
<dbReference type="Pfam" id="PF01565">
    <property type="entry name" value="FAD_binding_4"/>
    <property type="match status" value="1"/>
</dbReference>
<dbReference type="Pfam" id="PF02913">
    <property type="entry name" value="FAD-oxidase_C"/>
    <property type="match status" value="1"/>
</dbReference>
<comment type="cofactor">
    <cofactor evidence="1">
        <name>FAD</name>
        <dbReference type="ChEBI" id="CHEBI:57692"/>
    </cofactor>
</comment>
<name>A0ABV0GJ72_9BURK</name>
<protein>
    <submittedName>
        <fullName evidence="6">FAD-binding oxidoreductase</fullName>
    </submittedName>
</protein>
<gene>
    <name evidence="6" type="ORF">ABDJ40_20205</name>
</gene>
<evidence type="ECO:0000256" key="2">
    <source>
        <dbReference type="ARBA" id="ARBA00022630"/>
    </source>
</evidence>
<dbReference type="InterPro" id="IPR016169">
    <property type="entry name" value="FAD-bd_PCMH_sub2"/>
</dbReference>
<dbReference type="Gene3D" id="3.30.70.2740">
    <property type="match status" value="1"/>
</dbReference>
<accession>A0ABV0GJ72</accession>
<evidence type="ECO:0000256" key="1">
    <source>
        <dbReference type="ARBA" id="ARBA00001974"/>
    </source>
</evidence>
<evidence type="ECO:0000313" key="7">
    <source>
        <dbReference type="Proteomes" id="UP001462640"/>
    </source>
</evidence>
<evidence type="ECO:0000259" key="5">
    <source>
        <dbReference type="PROSITE" id="PS51387"/>
    </source>
</evidence>
<evidence type="ECO:0000313" key="6">
    <source>
        <dbReference type="EMBL" id="MEO3715097.1"/>
    </source>
</evidence>
<evidence type="ECO:0000256" key="4">
    <source>
        <dbReference type="ARBA" id="ARBA00023002"/>
    </source>
</evidence>